<dbReference type="EMBL" id="PDUD01000020">
    <property type="protein sequence ID" value="PHN05731.1"/>
    <property type="molecule type" value="Genomic_DNA"/>
</dbReference>
<dbReference type="RefSeq" id="WP_099150822.1">
    <property type="nucleotide sequence ID" value="NZ_PDUD01000020.1"/>
</dbReference>
<feature type="domain" description="Protein kinase" evidence="5">
    <location>
        <begin position="106"/>
        <end position="385"/>
    </location>
</feature>
<dbReference type="Pfam" id="PF00069">
    <property type="entry name" value="Pkinase"/>
    <property type="match status" value="1"/>
</dbReference>
<dbReference type="InterPro" id="IPR011009">
    <property type="entry name" value="Kinase-like_dom_sf"/>
</dbReference>
<dbReference type="PANTHER" id="PTHR43289">
    <property type="entry name" value="MITOGEN-ACTIVATED PROTEIN KINASE KINASE KINASE 20-RELATED"/>
    <property type="match status" value="1"/>
</dbReference>
<protein>
    <recommendedName>
        <fullName evidence="5">Protein kinase domain-containing protein</fullName>
    </recommendedName>
</protein>
<dbReference type="GO" id="GO:0020037">
    <property type="term" value="F:heme binding"/>
    <property type="evidence" value="ECO:0007669"/>
    <property type="project" value="InterPro"/>
</dbReference>
<evidence type="ECO:0000313" key="7">
    <source>
        <dbReference type="Proteomes" id="UP000223913"/>
    </source>
</evidence>
<dbReference type="Gene3D" id="1.10.510.10">
    <property type="entry name" value="Transferase(Phosphotransferase) domain 1"/>
    <property type="match status" value="1"/>
</dbReference>
<dbReference type="OrthoDB" id="9813021at2"/>
<keyword evidence="7" id="KW-1185">Reference proteome</keyword>
<keyword evidence="1" id="KW-0808">Transferase</keyword>
<dbReference type="InterPro" id="IPR012292">
    <property type="entry name" value="Globin/Proto"/>
</dbReference>
<dbReference type="AlphaFoldDB" id="A0A2D0NB41"/>
<keyword evidence="4" id="KW-0067">ATP-binding</keyword>
<proteinExistence type="predicted"/>
<keyword evidence="2" id="KW-0547">Nucleotide-binding</keyword>
<dbReference type="PROSITE" id="PS50011">
    <property type="entry name" value="PROTEIN_KINASE_DOM"/>
    <property type="match status" value="1"/>
</dbReference>
<dbReference type="SUPFAM" id="SSF56112">
    <property type="entry name" value="Protein kinase-like (PK-like)"/>
    <property type="match status" value="1"/>
</dbReference>
<reference evidence="6 7" key="1">
    <citation type="submission" date="2017-10" db="EMBL/GenBank/DDBJ databases">
        <title>The draft genome sequence of Lewinella nigricans NBRC 102662.</title>
        <authorList>
            <person name="Wang K."/>
        </authorList>
    </citation>
    <scope>NUCLEOTIDE SEQUENCE [LARGE SCALE GENOMIC DNA]</scope>
    <source>
        <strain evidence="6 7">NBRC 102662</strain>
    </source>
</reference>
<evidence type="ECO:0000256" key="2">
    <source>
        <dbReference type="ARBA" id="ARBA00022741"/>
    </source>
</evidence>
<dbReference type="GO" id="GO:0019825">
    <property type="term" value="F:oxygen binding"/>
    <property type="evidence" value="ECO:0007669"/>
    <property type="project" value="InterPro"/>
</dbReference>
<name>A0A2D0NB41_FLAN2</name>
<dbReference type="GO" id="GO:0005524">
    <property type="term" value="F:ATP binding"/>
    <property type="evidence" value="ECO:0007669"/>
    <property type="project" value="UniProtKB-KW"/>
</dbReference>
<dbReference type="Gene3D" id="1.10.490.10">
    <property type="entry name" value="Globins"/>
    <property type="match status" value="1"/>
</dbReference>
<gene>
    <name evidence="6" type="ORF">CRP01_14745</name>
</gene>
<dbReference type="GO" id="GO:0004674">
    <property type="term" value="F:protein serine/threonine kinase activity"/>
    <property type="evidence" value="ECO:0007669"/>
    <property type="project" value="TreeGrafter"/>
</dbReference>
<dbReference type="Pfam" id="PF19964">
    <property type="entry name" value="EAD11"/>
    <property type="match status" value="1"/>
</dbReference>
<evidence type="ECO:0000256" key="4">
    <source>
        <dbReference type="ARBA" id="ARBA00022840"/>
    </source>
</evidence>
<evidence type="ECO:0000256" key="1">
    <source>
        <dbReference type="ARBA" id="ARBA00022679"/>
    </source>
</evidence>
<sequence>MIREAIKNGDIAEAQQKIDEFFQFIDDARNELYIQTGRTNRLTSQDLMGTISPEEKDRAMNKITIATLYCCHAIEKKLIDYFPSVNFKISSESLTDQLMMKHMGRYEQIQEKQKGGSAIFFRGKEVHTERKVMLRVLPDLNFGKEPQNTLIDERLQQVLKIKHRNIIKVLGADLSGFPYHLILEYIDGISLDHLIGRVPFTLSRSLSIFRELCEAVYHLHVNGIVHKKIKPDKVLIDNELRPIISPFDIVSSSKRQLSDSISSQNLMYEAPELLRGEAPGHDFQSDQFSLALLAFELMSGYPLFCQKRHAAAEPNVFEVFEARRKFFEAEDPAYRKKIIKKAGIPEAVTDILLKMLDRNPQQRYPSLLEAWEALEAIDIPQDPDVEKALASYERCCVANPNFTQDFYQDHLFKKPAIRTIFEEREKAREDREKTSQREKMLRIAIDTLIHHQTEPEKLRHILHINAHSGIDLDLYGDFIESIIKCIQEHDALWKSYNRRGSKNPVKQAWENIKVSAIKTIKEK</sequence>
<dbReference type="InterPro" id="IPR000719">
    <property type="entry name" value="Prot_kinase_dom"/>
</dbReference>
<evidence type="ECO:0000313" key="6">
    <source>
        <dbReference type="EMBL" id="PHN05731.1"/>
    </source>
</evidence>
<accession>A0A2D0NB41</accession>
<comment type="caution">
    <text evidence="6">The sequence shown here is derived from an EMBL/GenBank/DDBJ whole genome shotgun (WGS) entry which is preliminary data.</text>
</comment>
<evidence type="ECO:0000256" key="3">
    <source>
        <dbReference type="ARBA" id="ARBA00022777"/>
    </source>
</evidence>
<dbReference type="InterPro" id="IPR045439">
    <property type="entry name" value="EAD11"/>
</dbReference>
<dbReference type="Proteomes" id="UP000223913">
    <property type="component" value="Unassembled WGS sequence"/>
</dbReference>
<dbReference type="SUPFAM" id="SSF46458">
    <property type="entry name" value="Globin-like"/>
    <property type="match status" value="1"/>
</dbReference>
<evidence type="ECO:0000259" key="5">
    <source>
        <dbReference type="PROSITE" id="PS50011"/>
    </source>
</evidence>
<keyword evidence="3" id="KW-0418">Kinase</keyword>
<organism evidence="6 7">
    <name type="scientific">Flavilitoribacter nigricans (strain ATCC 23147 / DSM 23189 / NBRC 102662 / NCIMB 1420 / SS-2)</name>
    <name type="common">Lewinella nigricans</name>
    <dbReference type="NCBI Taxonomy" id="1122177"/>
    <lineage>
        <taxon>Bacteria</taxon>
        <taxon>Pseudomonadati</taxon>
        <taxon>Bacteroidota</taxon>
        <taxon>Saprospiria</taxon>
        <taxon>Saprospirales</taxon>
        <taxon>Lewinellaceae</taxon>
        <taxon>Flavilitoribacter</taxon>
    </lineage>
</organism>
<dbReference type="PANTHER" id="PTHR43289:SF6">
    <property type="entry name" value="SERINE_THREONINE-PROTEIN KINASE NEKL-3"/>
    <property type="match status" value="1"/>
</dbReference>
<dbReference type="InterPro" id="IPR009050">
    <property type="entry name" value="Globin-like_sf"/>
</dbReference>